<evidence type="ECO:0000313" key="8">
    <source>
        <dbReference type="EMBL" id="KAK7097937.1"/>
    </source>
</evidence>
<comment type="caution">
    <text evidence="8">The sequence shown here is derived from an EMBL/GenBank/DDBJ whole genome shotgun (WGS) entry which is preliminary data.</text>
</comment>
<dbReference type="GO" id="GO:0003677">
    <property type="term" value="F:DNA binding"/>
    <property type="evidence" value="ECO:0007669"/>
    <property type="project" value="UniProtKB-UniRule"/>
</dbReference>
<reference evidence="8 11" key="1">
    <citation type="submission" date="2024-02" db="EMBL/GenBank/DDBJ databases">
        <title>Chromosome-scale genome assembly of the rough periwinkle Littorina saxatilis.</title>
        <authorList>
            <person name="De Jode A."/>
            <person name="Faria R."/>
            <person name="Formenti G."/>
            <person name="Sims Y."/>
            <person name="Smith T.P."/>
            <person name="Tracey A."/>
            <person name="Wood J.M.D."/>
            <person name="Zagrodzka Z.B."/>
            <person name="Johannesson K."/>
            <person name="Butlin R.K."/>
            <person name="Leder E.H."/>
        </authorList>
    </citation>
    <scope>NUCLEOTIDE SEQUENCE [LARGE SCALE GENOMIC DNA]</scope>
    <source>
        <strain evidence="8">Snail1</strain>
        <tissue evidence="8">Muscle</tissue>
    </source>
</reference>
<dbReference type="EMBL" id="JBAMIC010000004">
    <property type="protein sequence ID" value="KAK7108504.1"/>
    <property type="molecule type" value="Genomic_DNA"/>
</dbReference>
<evidence type="ECO:0000256" key="1">
    <source>
        <dbReference type="ARBA" id="ARBA00001968"/>
    </source>
</evidence>
<feature type="domain" description="THAP-type" evidence="7">
    <location>
        <begin position="1"/>
        <end position="102"/>
    </location>
</feature>
<evidence type="ECO:0000256" key="3">
    <source>
        <dbReference type="ARBA" id="ARBA00022771"/>
    </source>
</evidence>
<keyword evidence="4" id="KW-0862">Zinc</keyword>
<evidence type="ECO:0000256" key="2">
    <source>
        <dbReference type="ARBA" id="ARBA00022723"/>
    </source>
</evidence>
<evidence type="ECO:0000259" key="7">
    <source>
        <dbReference type="PROSITE" id="PS50950"/>
    </source>
</evidence>
<dbReference type="PROSITE" id="PS50950">
    <property type="entry name" value="ZF_THAP"/>
    <property type="match status" value="1"/>
</dbReference>
<evidence type="ECO:0000256" key="6">
    <source>
        <dbReference type="PROSITE-ProRule" id="PRU00309"/>
    </source>
</evidence>
<gene>
    <name evidence="8" type="ORF">V1264_004841</name>
    <name evidence="10" type="ORF">V1264_016239</name>
    <name evidence="9" type="ORF">V1264_017851</name>
</gene>
<dbReference type="Pfam" id="PF05485">
    <property type="entry name" value="THAP"/>
    <property type="match status" value="1"/>
</dbReference>
<dbReference type="GO" id="GO:0008270">
    <property type="term" value="F:zinc ion binding"/>
    <property type="evidence" value="ECO:0007669"/>
    <property type="project" value="UniProtKB-KW"/>
</dbReference>
<accession>A0AAN9G7L5</accession>
<sequence length="569" mass="64211">MAFHCAIAQCSNGARRLKKWKAATCAAHHILNTECDCPAPFSLWKIPTRKKDPAHRDKWKILINRINPTTNKLLSPSRDQKVCSRHFKDGQPTDENPYPTEHLGFPDFPKKVSRVLMHEFTPLPKRSRRGGLTNTIERVLVPPDIPEPQHVEDPVIEIQTTQARSPSVNGLLLTVFVLLSVTNMLFKQVQRLAKDIIALHLQCSQLRKELENLRRVLAQGTHVQVSTPTPLPPLPKPEAKAENVPKLKVGLKQKKRPPNIFRNVLTPENVKYYTGLKSKTLVRLIHDCVKEYVVRRWKGQASEKKKRVFRKPPSKFGPKRFLRGIDELVLVLMRLRLGLDFQDLADRFAVSRSHASRLYTSWMKALSAVLCHMIQIPDLETVLATKPARYRGRDLTNLVAIVDCTELFIETPQDLATQAATWSDYKHHNTLKILVGVCPNSYICYVSAVYEGRISDTELTKDSGFLEKLPPHTSLMADKGFSIAAECAQLSLGVIIPPGRRGQSQMSTAAVQKTKKVANLRILVEQVIRRLKCFKFLKNEISLAGADLVDEAVIVCAALCNLQGPIYLQ</sequence>
<dbReference type="PANTHER" id="PTHR23080:SF141">
    <property type="entry name" value="TRANSPOSASE HELIX-TURN-HELIX DOMAIN-CONTAINING PROTEIN"/>
    <property type="match status" value="1"/>
</dbReference>
<name>A0AAN9G7L5_9CAEN</name>
<keyword evidence="11" id="KW-1185">Reference proteome</keyword>
<organism evidence="8 11">
    <name type="scientific">Littorina saxatilis</name>
    <dbReference type="NCBI Taxonomy" id="31220"/>
    <lineage>
        <taxon>Eukaryota</taxon>
        <taxon>Metazoa</taxon>
        <taxon>Spiralia</taxon>
        <taxon>Lophotrochozoa</taxon>
        <taxon>Mollusca</taxon>
        <taxon>Gastropoda</taxon>
        <taxon>Caenogastropoda</taxon>
        <taxon>Littorinimorpha</taxon>
        <taxon>Littorinoidea</taxon>
        <taxon>Littorinidae</taxon>
        <taxon>Littorina</taxon>
    </lineage>
</organism>
<comment type="cofactor">
    <cofactor evidence="1">
        <name>a divalent metal cation</name>
        <dbReference type="ChEBI" id="CHEBI:60240"/>
    </cofactor>
</comment>
<dbReference type="EMBL" id="JBAMIC010000007">
    <property type="protein sequence ID" value="KAK7106620.1"/>
    <property type="molecule type" value="Genomic_DNA"/>
</dbReference>
<dbReference type="InterPro" id="IPR027805">
    <property type="entry name" value="Transposase_HTH_dom"/>
</dbReference>
<evidence type="ECO:0000256" key="5">
    <source>
        <dbReference type="ARBA" id="ARBA00023125"/>
    </source>
</evidence>
<evidence type="ECO:0000313" key="11">
    <source>
        <dbReference type="Proteomes" id="UP001374579"/>
    </source>
</evidence>
<keyword evidence="3 6" id="KW-0863">Zinc-finger</keyword>
<keyword evidence="2" id="KW-0479">Metal-binding</keyword>
<keyword evidence="5 6" id="KW-0238">DNA-binding</keyword>
<protein>
    <recommendedName>
        <fullName evidence="7">THAP-type domain-containing protein</fullName>
    </recommendedName>
</protein>
<dbReference type="InterPro" id="IPR027806">
    <property type="entry name" value="HARBI1_dom"/>
</dbReference>
<dbReference type="PANTHER" id="PTHR23080">
    <property type="entry name" value="THAP DOMAIN PROTEIN"/>
    <property type="match status" value="1"/>
</dbReference>
<dbReference type="EMBL" id="JBAMIC010000013">
    <property type="protein sequence ID" value="KAK7097937.1"/>
    <property type="molecule type" value="Genomic_DNA"/>
</dbReference>
<evidence type="ECO:0000313" key="9">
    <source>
        <dbReference type="EMBL" id="KAK7106620.1"/>
    </source>
</evidence>
<dbReference type="Pfam" id="PF13613">
    <property type="entry name" value="HTH_Tnp_4"/>
    <property type="match status" value="1"/>
</dbReference>
<proteinExistence type="predicted"/>
<evidence type="ECO:0000256" key="4">
    <source>
        <dbReference type="ARBA" id="ARBA00022833"/>
    </source>
</evidence>
<dbReference type="Proteomes" id="UP001374579">
    <property type="component" value="Unassembled WGS sequence"/>
</dbReference>
<dbReference type="InterPro" id="IPR006612">
    <property type="entry name" value="THAP_Znf"/>
</dbReference>
<dbReference type="AlphaFoldDB" id="A0AAN9G7L5"/>
<dbReference type="Pfam" id="PF13359">
    <property type="entry name" value="DDE_Tnp_4"/>
    <property type="match status" value="1"/>
</dbReference>
<evidence type="ECO:0000313" key="10">
    <source>
        <dbReference type="EMBL" id="KAK7108504.1"/>
    </source>
</evidence>